<dbReference type="Pfam" id="PF26082">
    <property type="entry name" value="zf-C2H2_AcuF"/>
    <property type="match status" value="1"/>
</dbReference>
<dbReference type="AlphaFoldDB" id="A0A5M3YYF9"/>
<keyword evidence="2" id="KW-0238">DNA-binding</keyword>
<evidence type="ECO:0000256" key="1">
    <source>
        <dbReference type="SAM" id="MobiDB-lite"/>
    </source>
</evidence>
<dbReference type="Gene3D" id="1.10.10.60">
    <property type="entry name" value="Homeodomain-like"/>
    <property type="match status" value="1"/>
</dbReference>
<dbReference type="EMBL" id="BLJY01000002">
    <property type="protein sequence ID" value="GFF13142.1"/>
    <property type="molecule type" value="Genomic_DNA"/>
</dbReference>
<feature type="region of interest" description="Disordered" evidence="1">
    <location>
        <begin position="464"/>
        <end position="557"/>
    </location>
</feature>
<organism evidence="2 3">
    <name type="scientific">Aspergillus terreus</name>
    <dbReference type="NCBI Taxonomy" id="33178"/>
    <lineage>
        <taxon>Eukaryota</taxon>
        <taxon>Fungi</taxon>
        <taxon>Dikarya</taxon>
        <taxon>Ascomycota</taxon>
        <taxon>Pezizomycotina</taxon>
        <taxon>Eurotiomycetes</taxon>
        <taxon>Eurotiomycetidae</taxon>
        <taxon>Eurotiales</taxon>
        <taxon>Aspergillaceae</taxon>
        <taxon>Aspergillus</taxon>
        <taxon>Aspergillus subgen. Circumdati</taxon>
    </lineage>
</organism>
<dbReference type="PANTHER" id="PTHR35391:SF7">
    <property type="entry name" value="C2H2-TYPE DOMAIN-CONTAINING PROTEIN"/>
    <property type="match status" value="1"/>
</dbReference>
<dbReference type="PROSITE" id="PS00028">
    <property type="entry name" value="ZINC_FINGER_C2H2_1"/>
    <property type="match status" value="1"/>
</dbReference>
<dbReference type="PANTHER" id="PTHR35391">
    <property type="entry name" value="C2H2-TYPE DOMAIN-CONTAINING PROTEIN-RELATED"/>
    <property type="match status" value="1"/>
</dbReference>
<dbReference type="CDD" id="cd00167">
    <property type="entry name" value="SANT"/>
    <property type="match status" value="1"/>
</dbReference>
<dbReference type="SMART" id="SM00717">
    <property type="entry name" value="SANT"/>
    <property type="match status" value="1"/>
</dbReference>
<dbReference type="OrthoDB" id="6133115at2759"/>
<dbReference type="Pfam" id="PF00249">
    <property type="entry name" value="Myb_DNA-binding"/>
    <property type="match status" value="1"/>
</dbReference>
<accession>A0A5M3YYF9</accession>
<keyword evidence="3" id="KW-1185">Reference proteome</keyword>
<feature type="region of interest" description="Disordered" evidence="1">
    <location>
        <begin position="648"/>
        <end position="672"/>
    </location>
</feature>
<dbReference type="SMART" id="SM00355">
    <property type="entry name" value="ZnF_C2H2"/>
    <property type="match status" value="2"/>
</dbReference>
<dbReference type="SUPFAM" id="SSF46689">
    <property type="entry name" value="Homeodomain-like"/>
    <property type="match status" value="1"/>
</dbReference>
<dbReference type="InterPro" id="IPR013087">
    <property type="entry name" value="Znf_C2H2_type"/>
</dbReference>
<dbReference type="InterPro" id="IPR009057">
    <property type="entry name" value="Homeodomain-like_sf"/>
</dbReference>
<dbReference type="InterPro" id="IPR058925">
    <property type="entry name" value="zf-C2H2_AcuF"/>
</dbReference>
<reference evidence="2 3" key="1">
    <citation type="submission" date="2020-01" db="EMBL/GenBank/DDBJ databases">
        <title>Aspergillus terreus IFO 6365 whole genome shotgun sequence.</title>
        <authorList>
            <person name="Kanamasa S."/>
            <person name="Takahashi H."/>
        </authorList>
    </citation>
    <scope>NUCLEOTIDE SEQUENCE [LARGE SCALE GENOMIC DNA]</scope>
    <source>
        <strain evidence="2 3">IFO 6365</strain>
    </source>
</reference>
<proteinExistence type="predicted"/>
<dbReference type="VEuPathDB" id="FungiDB:ATEG_07396"/>
<evidence type="ECO:0000313" key="3">
    <source>
        <dbReference type="Proteomes" id="UP000452235"/>
    </source>
</evidence>
<feature type="compositionally biased region" description="Basic and acidic residues" evidence="1">
    <location>
        <begin position="534"/>
        <end position="545"/>
    </location>
</feature>
<dbReference type="VEuPathDB" id="FungiDB:ATEG_09790"/>
<evidence type="ECO:0000313" key="2">
    <source>
        <dbReference type="EMBL" id="GFF13142.1"/>
    </source>
</evidence>
<feature type="compositionally biased region" description="Acidic residues" evidence="1">
    <location>
        <begin position="147"/>
        <end position="163"/>
    </location>
</feature>
<comment type="caution">
    <text evidence="2">The sequence shown here is derived from an EMBL/GenBank/DDBJ whole genome shotgun (WGS) entry which is preliminary data.</text>
</comment>
<name>A0A5M3YYF9_ASPTE</name>
<dbReference type="InterPro" id="IPR001005">
    <property type="entry name" value="SANT/Myb"/>
</dbReference>
<dbReference type="GO" id="GO:0003677">
    <property type="term" value="F:DNA binding"/>
    <property type="evidence" value="ECO:0007669"/>
    <property type="project" value="UniProtKB-KW"/>
</dbReference>
<gene>
    <name evidence="2" type="ORF">ATEIFO6365_0002025200</name>
</gene>
<feature type="region of interest" description="Disordered" evidence="1">
    <location>
        <begin position="147"/>
        <end position="171"/>
    </location>
</feature>
<feature type="region of interest" description="Disordered" evidence="1">
    <location>
        <begin position="253"/>
        <end position="278"/>
    </location>
</feature>
<dbReference type="Proteomes" id="UP000452235">
    <property type="component" value="Unassembled WGS sequence"/>
</dbReference>
<protein>
    <submittedName>
        <fullName evidence="2">Myb DNA-binding domain protein</fullName>
    </submittedName>
</protein>
<sequence>MKTKEESTDISDDWVVSRIDYSSEDPNFGFVETLYQTCSAALVSLWKSHLRLTSDHPQKSTLKKDIASIQFWEENFPTGHLDTILAESSGLKIRVLENLTGIGKILIAFFTEYDGATFSTQNERNLEQNFANDLLIQVEKASLMLDVEEQSEQSSDDETDDDSSPATERHQNRLGRLDSYISCLIDLTPVVERHICSLQCKTEAQYVPIETAFHLSHRAQPYAMLIRDRFENAPTSLVERLAEANLKRSIRLQTQEDEKEEVDDHTNHDSGLGTSIPTMSHDAATVASHTSFLSVAGEEALGRPRVPPLPRENGHPFLCNYCHRIISMRNRIEWKMHVFADLESYICTHEDCRDTFKTFRTRQLWADHEFNAHFTLMRWRCFTCGIALNTPELFVEHLAQVHGSVLTGQCVTAATSEARETILTPGFENNKCPLCLQDGWQTKKGYSTHLGRHLEEISLACLPRNEEDSSGDDLDTDISHAASDVNRPTSTSGESYDVDADPTAVTPAPQGNLPIAIGPKTELGAHRMAQATSPHEKEVGEKDAPPHTLQPKGCRGRAKEGMNVFGSTEAKPAMATPEASGTGYGSRIMSYWSVPEQRDFPRLLAHFGRDFEGISNFMKSKTPVMVKNYYQRCLDSGQRNFEETVLTAEKKKSRGEPTSPLPVPSVAPKRHSAIVPRPPAPHGQAGAPVGSMTGGILDFTCR</sequence>